<accession>A0A8T1ZNT1</accession>
<dbReference type="GO" id="GO:0003735">
    <property type="term" value="F:structural constituent of ribosome"/>
    <property type="evidence" value="ECO:0007669"/>
    <property type="project" value="InterPro"/>
</dbReference>
<dbReference type="Pfam" id="PF03947">
    <property type="entry name" value="Ribosomal_L2_C"/>
    <property type="match status" value="1"/>
</dbReference>
<dbReference type="AlphaFoldDB" id="A0A8T1ZNT1"/>
<evidence type="ECO:0000259" key="2">
    <source>
        <dbReference type="Pfam" id="PF03947"/>
    </source>
</evidence>
<evidence type="ECO:0000313" key="3">
    <source>
        <dbReference type="EMBL" id="KAG7559830.1"/>
    </source>
</evidence>
<evidence type="ECO:0000256" key="1">
    <source>
        <dbReference type="SAM" id="MobiDB-lite"/>
    </source>
</evidence>
<dbReference type="GO" id="GO:0005840">
    <property type="term" value="C:ribosome"/>
    <property type="evidence" value="ECO:0007669"/>
    <property type="project" value="InterPro"/>
</dbReference>
<keyword evidence="4" id="KW-1185">Reference proteome</keyword>
<feature type="region of interest" description="Disordered" evidence="1">
    <location>
        <begin position="82"/>
        <end position="103"/>
    </location>
</feature>
<sequence>MKLPSGLKKIVPSGCMAMIGQVAGGGRTEKPMLKAGSNKVMQVALGRAASDEFRSGIYKSPSQVPIIDGIYLEAYLPPKKRERYSQSTRNKPSHDHSETELSNAHGEVIEQGFNLEWLKLKLDEVSLKRKKLDVDVLQLDERVKNIELMRLDFKLDCLKTNLEEVSLERKKSDDA</sequence>
<feature type="domain" description="Large ribosomal subunit protein uL2 C-terminal" evidence="2">
    <location>
        <begin position="2"/>
        <end position="42"/>
    </location>
</feature>
<reference evidence="3 4" key="1">
    <citation type="submission" date="2020-12" db="EMBL/GenBank/DDBJ databases">
        <title>Concerted genomic and epigenomic changes stabilize Arabidopsis allopolyploids.</title>
        <authorList>
            <person name="Chen Z."/>
        </authorList>
    </citation>
    <scope>NUCLEOTIDE SEQUENCE [LARGE SCALE GENOMIC DNA]</scope>
    <source>
        <strain evidence="3">Allo738</strain>
        <tissue evidence="3">Leaf</tissue>
    </source>
</reference>
<dbReference type="EMBL" id="JAEFBK010000010">
    <property type="protein sequence ID" value="KAG7559830.1"/>
    <property type="molecule type" value="Genomic_DNA"/>
</dbReference>
<protein>
    <submittedName>
        <fullName evidence="3">Translation protein SH3-like domain superfamily</fullName>
    </submittedName>
</protein>
<dbReference type="Proteomes" id="UP000694240">
    <property type="component" value="Chromosome 10"/>
</dbReference>
<organism evidence="3 4">
    <name type="scientific">Arabidopsis thaliana x Arabidopsis arenosa</name>
    <dbReference type="NCBI Taxonomy" id="1240361"/>
    <lineage>
        <taxon>Eukaryota</taxon>
        <taxon>Viridiplantae</taxon>
        <taxon>Streptophyta</taxon>
        <taxon>Embryophyta</taxon>
        <taxon>Tracheophyta</taxon>
        <taxon>Spermatophyta</taxon>
        <taxon>Magnoliopsida</taxon>
        <taxon>eudicotyledons</taxon>
        <taxon>Gunneridae</taxon>
        <taxon>Pentapetalae</taxon>
        <taxon>rosids</taxon>
        <taxon>malvids</taxon>
        <taxon>Brassicales</taxon>
        <taxon>Brassicaceae</taxon>
        <taxon>Camelineae</taxon>
        <taxon>Arabidopsis</taxon>
    </lineage>
</organism>
<evidence type="ECO:0000313" key="4">
    <source>
        <dbReference type="Proteomes" id="UP000694240"/>
    </source>
</evidence>
<dbReference type="InterPro" id="IPR022669">
    <property type="entry name" value="Ribosomal_uL2_C"/>
</dbReference>
<name>A0A8T1ZNT1_9BRAS</name>
<dbReference type="GO" id="GO:0006412">
    <property type="term" value="P:translation"/>
    <property type="evidence" value="ECO:0007669"/>
    <property type="project" value="InterPro"/>
</dbReference>
<comment type="caution">
    <text evidence="3">The sequence shown here is derived from an EMBL/GenBank/DDBJ whole genome shotgun (WGS) entry which is preliminary data.</text>
</comment>
<proteinExistence type="predicted"/>
<gene>
    <name evidence="3" type="ORF">ISN45_Aa05g014080</name>
</gene>